<evidence type="ECO:0000256" key="1">
    <source>
        <dbReference type="SAM" id="MobiDB-lite"/>
    </source>
</evidence>
<feature type="region of interest" description="Disordered" evidence="1">
    <location>
        <begin position="52"/>
        <end position="72"/>
    </location>
</feature>
<keyword evidence="3" id="KW-1185">Reference proteome</keyword>
<proteinExistence type="predicted"/>
<evidence type="ECO:0000313" key="2">
    <source>
        <dbReference type="EMBL" id="CAA3003741.1"/>
    </source>
</evidence>
<gene>
    <name evidence="2" type="ORF">OLEA9_A013394</name>
</gene>
<evidence type="ECO:0000313" key="3">
    <source>
        <dbReference type="Proteomes" id="UP000594638"/>
    </source>
</evidence>
<sequence>MSNCSSSDVGRYQESFPLSSFDYNSSLMPCDDDDKNDVDAYIEIELEPAKTLIPGTRENKGKISEDKDEDKDEEVEFRISFSTVFRKSSSANMFSFPAIYSGDASDSAAGSQTVTIFPPTWKRLEPPVDDEDFQSNEYEQTATINRELLQSRKAPKATGVMKMLLKFRSISFRSMLTSLLKVGKSTPTAAKTQQVFVITDVKAENRRSSLNPFDKLFPQKARRESRTGERSKLLEINSEGIRKLLDTVSIKTANQTRQAKSCPNSIKSSPINENRFYSRENSVQAAIAHCKKSFGQTDDFCF</sequence>
<reference evidence="2 3" key="1">
    <citation type="submission" date="2019-12" db="EMBL/GenBank/DDBJ databases">
        <authorList>
            <person name="Alioto T."/>
            <person name="Alioto T."/>
            <person name="Gomez Garrido J."/>
        </authorList>
    </citation>
    <scope>NUCLEOTIDE SEQUENCE [LARGE SCALE GENOMIC DNA]</scope>
</reference>
<dbReference type="OrthoDB" id="1884080at2759"/>
<dbReference type="EMBL" id="CACTIH010006012">
    <property type="protein sequence ID" value="CAA3003741.1"/>
    <property type="molecule type" value="Genomic_DNA"/>
</dbReference>
<dbReference type="Gramene" id="OE9A013394T1">
    <property type="protein sequence ID" value="OE9A013394C1"/>
    <property type="gene ID" value="OE9A013394"/>
</dbReference>
<dbReference type="Proteomes" id="UP000594638">
    <property type="component" value="Unassembled WGS sequence"/>
</dbReference>
<protein>
    <submittedName>
        <fullName evidence="2">Uncharacterized protein</fullName>
    </submittedName>
</protein>
<name>A0A8S0TL20_OLEEU</name>
<dbReference type="Gramene" id="OE9A013394T2">
    <property type="protein sequence ID" value="OE9A013394C2"/>
    <property type="gene ID" value="OE9A013394"/>
</dbReference>
<accession>A0A8S0TL20</accession>
<organism evidence="2 3">
    <name type="scientific">Olea europaea subsp. europaea</name>
    <dbReference type="NCBI Taxonomy" id="158383"/>
    <lineage>
        <taxon>Eukaryota</taxon>
        <taxon>Viridiplantae</taxon>
        <taxon>Streptophyta</taxon>
        <taxon>Embryophyta</taxon>
        <taxon>Tracheophyta</taxon>
        <taxon>Spermatophyta</taxon>
        <taxon>Magnoliopsida</taxon>
        <taxon>eudicotyledons</taxon>
        <taxon>Gunneridae</taxon>
        <taxon>Pentapetalae</taxon>
        <taxon>asterids</taxon>
        <taxon>lamiids</taxon>
        <taxon>Lamiales</taxon>
        <taxon>Oleaceae</taxon>
        <taxon>Oleeae</taxon>
        <taxon>Olea</taxon>
    </lineage>
</organism>
<comment type="caution">
    <text evidence="2">The sequence shown here is derived from an EMBL/GenBank/DDBJ whole genome shotgun (WGS) entry which is preliminary data.</text>
</comment>
<dbReference type="AlphaFoldDB" id="A0A8S0TL20"/>